<keyword evidence="3" id="KW-1133">Transmembrane helix</keyword>
<gene>
    <name evidence="5" type="ORF">QNH39_15695</name>
</gene>
<keyword evidence="3" id="KW-0812">Transmembrane</keyword>
<dbReference type="PANTHER" id="PTHR30404">
    <property type="entry name" value="N-ACETYLMURAMOYL-L-ALANINE AMIDASE"/>
    <property type="match status" value="1"/>
</dbReference>
<feature type="compositionally biased region" description="Basic and acidic residues" evidence="2">
    <location>
        <begin position="36"/>
        <end position="46"/>
    </location>
</feature>
<dbReference type="InterPro" id="IPR050695">
    <property type="entry name" value="N-acetylmuramoyl_amidase_3"/>
</dbReference>
<dbReference type="PANTHER" id="PTHR30404:SF0">
    <property type="entry name" value="N-ACETYLMURAMOYL-L-ALANINE AMIDASE AMIC"/>
    <property type="match status" value="1"/>
</dbReference>
<dbReference type="GO" id="GO:0030288">
    <property type="term" value="C:outer membrane-bounded periplasmic space"/>
    <property type="evidence" value="ECO:0007669"/>
    <property type="project" value="TreeGrafter"/>
</dbReference>
<dbReference type="GO" id="GO:0008745">
    <property type="term" value="F:N-acetylmuramoyl-L-alanine amidase activity"/>
    <property type="evidence" value="ECO:0007669"/>
    <property type="project" value="UniProtKB-EC"/>
</dbReference>
<evidence type="ECO:0000313" key="6">
    <source>
        <dbReference type="Proteomes" id="UP001178288"/>
    </source>
</evidence>
<sequence>MNRSAVKIGISLIILLAMIPLYYFFNPAVAKEKASTSKNEKSELHAKASAAPKKQAEQKDAANESQKKDQEDITAANKNEETVKEESVTTETASSDVTKEIQRDFLVVIDPGHQRHANVGKEPVGPGAAETKMKVTGGTSGVATGKPEYQLALEASLILGELLEKQGVKVIYTRKTHDVNLSNKERAEFANQNRADLFIRIHADGSTDKSVSGLSVLTPAKNDPYTKAIYEESLKASQLILDETKKNTAVKVNGISYRSDLSGFNWSQVPSTLVEMGFMSNPVEDRNLSDPTYLTNLLTNVADGILQYASLKK</sequence>
<evidence type="ECO:0000256" key="2">
    <source>
        <dbReference type="SAM" id="MobiDB-lite"/>
    </source>
</evidence>
<feature type="domain" description="MurNAc-LAA" evidence="4">
    <location>
        <begin position="187"/>
        <end position="306"/>
    </location>
</feature>
<proteinExistence type="predicted"/>
<feature type="transmembrane region" description="Helical" evidence="3">
    <location>
        <begin position="6"/>
        <end position="25"/>
    </location>
</feature>
<evidence type="ECO:0000256" key="3">
    <source>
        <dbReference type="SAM" id="Phobius"/>
    </source>
</evidence>
<dbReference type="KEGG" id="nnv:QNH39_15695"/>
<evidence type="ECO:0000259" key="4">
    <source>
        <dbReference type="SMART" id="SM00646"/>
    </source>
</evidence>
<organism evidence="5 6">
    <name type="scientific">Neobacillus novalis</name>
    <dbReference type="NCBI Taxonomy" id="220687"/>
    <lineage>
        <taxon>Bacteria</taxon>
        <taxon>Bacillati</taxon>
        <taxon>Bacillota</taxon>
        <taxon>Bacilli</taxon>
        <taxon>Bacillales</taxon>
        <taxon>Bacillaceae</taxon>
        <taxon>Neobacillus</taxon>
    </lineage>
</organism>
<reference evidence="5" key="1">
    <citation type="submission" date="2023-05" db="EMBL/GenBank/DDBJ databases">
        <title>Comparative genomics of Bacillaceae isolates and their secondary metabolite potential.</title>
        <authorList>
            <person name="Song L."/>
            <person name="Nielsen L.J."/>
            <person name="Mohite O."/>
            <person name="Xu X."/>
            <person name="Weber T."/>
            <person name="Kovacs A.T."/>
        </authorList>
    </citation>
    <scope>NUCLEOTIDE SEQUENCE</scope>
    <source>
        <strain evidence="5">XLM17</strain>
    </source>
</reference>
<dbReference type="CDD" id="cd02696">
    <property type="entry name" value="MurNAc-LAA"/>
    <property type="match status" value="1"/>
</dbReference>
<dbReference type="EC" id="3.5.1.28" evidence="5"/>
<dbReference type="AlphaFoldDB" id="A0AA95S6X2"/>
<dbReference type="GO" id="GO:0009253">
    <property type="term" value="P:peptidoglycan catabolic process"/>
    <property type="evidence" value="ECO:0007669"/>
    <property type="project" value="InterPro"/>
</dbReference>
<dbReference type="EMBL" id="CP126114">
    <property type="protein sequence ID" value="WHY84120.1"/>
    <property type="molecule type" value="Genomic_DNA"/>
</dbReference>
<protein>
    <submittedName>
        <fullName evidence="5">N-acetylmuramoyl-L-alanine amidase</fullName>
        <ecNumber evidence="5">3.5.1.28</ecNumber>
    </submittedName>
</protein>
<feature type="compositionally biased region" description="Basic and acidic residues" evidence="2">
    <location>
        <begin position="78"/>
        <end position="87"/>
    </location>
</feature>
<keyword evidence="1 5" id="KW-0378">Hydrolase</keyword>
<evidence type="ECO:0000313" key="5">
    <source>
        <dbReference type="EMBL" id="WHY84120.1"/>
    </source>
</evidence>
<feature type="compositionally biased region" description="Basic and acidic residues" evidence="2">
    <location>
        <begin position="54"/>
        <end position="71"/>
    </location>
</feature>
<dbReference type="InterPro" id="IPR002508">
    <property type="entry name" value="MurNAc-LAA_cat"/>
</dbReference>
<feature type="region of interest" description="Disordered" evidence="2">
    <location>
        <begin position="36"/>
        <end position="96"/>
    </location>
</feature>
<dbReference type="RefSeq" id="WP_066147967.1">
    <property type="nucleotide sequence ID" value="NZ_CP126114.1"/>
</dbReference>
<name>A0AA95S6X2_9BACI</name>
<dbReference type="SUPFAM" id="SSF53187">
    <property type="entry name" value="Zn-dependent exopeptidases"/>
    <property type="match status" value="1"/>
</dbReference>
<dbReference type="Pfam" id="PF01520">
    <property type="entry name" value="Amidase_3"/>
    <property type="match status" value="1"/>
</dbReference>
<keyword evidence="6" id="KW-1185">Reference proteome</keyword>
<dbReference type="SMART" id="SM00646">
    <property type="entry name" value="Ami_3"/>
    <property type="match status" value="1"/>
</dbReference>
<evidence type="ECO:0000256" key="1">
    <source>
        <dbReference type="ARBA" id="ARBA00022801"/>
    </source>
</evidence>
<dbReference type="Proteomes" id="UP001178288">
    <property type="component" value="Chromosome"/>
</dbReference>
<dbReference type="Gene3D" id="3.40.630.40">
    <property type="entry name" value="Zn-dependent exopeptidases"/>
    <property type="match status" value="1"/>
</dbReference>
<keyword evidence="3" id="KW-0472">Membrane</keyword>
<accession>A0AA95S6X2</accession>